<accession>A0A5P6NY35</accession>
<proteinExistence type="predicted"/>
<protein>
    <submittedName>
        <fullName evidence="1">Uncharacterized protein</fullName>
    </submittedName>
</protein>
<dbReference type="RefSeq" id="WP_151641946.1">
    <property type="nucleotide sequence ID" value="NZ_CP044543.1"/>
</dbReference>
<dbReference type="KEGG" id="bbet:F8237_00760"/>
<organism evidence="1 2">
    <name type="scientific">Bradyrhizobium betae</name>
    <dbReference type="NCBI Taxonomy" id="244734"/>
    <lineage>
        <taxon>Bacteria</taxon>
        <taxon>Pseudomonadati</taxon>
        <taxon>Pseudomonadota</taxon>
        <taxon>Alphaproteobacteria</taxon>
        <taxon>Hyphomicrobiales</taxon>
        <taxon>Nitrobacteraceae</taxon>
        <taxon>Bradyrhizobium</taxon>
    </lineage>
</organism>
<dbReference type="AlphaFoldDB" id="A0A5P6NY35"/>
<dbReference type="Proteomes" id="UP000325641">
    <property type="component" value="Chromosome"/>
</dbReference>
<reference evidence="2" key="1">
    <citation type="submission" date="2019-10" db="EMBL/GenBank/DDBJ databases">
        <title>Complete Genome Sequence of Bradyrhizobium betae type strain PL7HG1T.</title>
        <authorList>
            <person name="Bromfield E.S.P."/>
            <person name="Cloutier S."/>
        </authorList>
    </citation>
    <scope>NUCLEOTIDE SEQUENCE [LARGE SCALE GENOMIC DNA]</scope>
    <source>
        <strain evidence="2">PL7HG1</strain>
    </source>
</reference>
<evidence type="ECO:0000313" key="2">
    <source>
        <dbReference type="Proteomes" id="UP000325641"/>
    </source>
</evidence>
<evidence type="ECO:0000313" key="1">
    <source>
        <dbReference type="EMBL" id="QFI71027.1"/>
    </source>
</evidence>
<dbReference type="EMBL" id="CP044543">
    <property type="protein sequence ID" value="QFI71027.1"/>
    <property type="molecule type" value="Genomic_DNA"/>
</dbReference>
<gene>
    <name evidence="1" type="ORF">F8237_00760</name>
</gene>
<sequence length="90" mass="9572">MSRAMARPHQFLFVAPVQSRKGQSVSTNVGGDADLIAQIKKLGDDVAGMKTWSYSSASLPDGRSTAADVYQRASLGTQYFGMMPEPGGAF</sequence>
<name>A0A5P6NY35_9BRAD</name>